<feature type="compositionally biased region" description="Low complexity" evidence="1">
    <location>
        <begin position="240"/>
        <end position="260"/>
    </location>
</feature>
<feature type="region of interest" description="Disordered" evidence="1">
    <location>
        <begin position="62"/>
        <end position="118"/>
    </location>
</feature>
<accession>A0AA88KM59</accession>
<proteinExistence type="predicted"/>
<dbReference type="EMBL" id="PYSW02000028">
    <property type="protein sequence ID" value="KAG2379574.1"/>
    <property type="molecule type" value="Genomic_DNA"/>
</dbReference>
<protein>
    <submittedName>
        <fullName evidence="2">Uncharacterized protein</fullName>
    </submittedName>
</protein>
<comment type="caution">
    <text evidence="2">The sequence shown here is derived from an EMBL/GenBank/DDBJ whole genome shotgun (WGS) entry which is preliminary data.</text>
</comment>
<reference evidence="2 3" key="1">
    <citation type="journal article" date="2018" name="BMC Genomics">
        <title>The genome of Naegleria lovaniensis, the basis for a comparative approach to unravel pathogenicity factors of the human pathogenic amoeba N. fowleri.</title>
        <authorList>
            <person name="Liechti N."/>
            <person name="Schurch N."/>
            <person name="Bruggmann R."/>
            <person name="Wittwer M."/>
        </authorList>
    </citation>
    <scope>NUCLEOTIDE SEQUENCE [LARGE SCALE GENOMIC DNA]</scope>
    <source>
        <strain evidence="2 3">ATCC 30569</strain>
    </source>
</reference>
<dbReference type="GeneID" id="68099145"/>
<feature type="compositionally biased region" description="Basic and acidic residues" evidence="1">
    <location>
        <begin position="95"/>
        <end position="111"/>
    </location>
</feature>
<gene>
    <name evidence="2" type="ORF">C9374_006691</name>
</gene>
<dbReference type="RefSeq" id="XP_044546836.1">
    <property type="nucleotide sequence ID" value="XM_044696579.1"/>
</dbReference>
<feature type="region of interest" description="Disordered" evidence="1">
    <location>
        <begin position="735"/>
        <end position="791"/>
    </location>
</feature>
<name>A0AA88KM59_NAELO</name>
<sequence>MSDFESSYTTTDVVCSNQNSINNPLASNGSDHHQLSNNANIEKSSLEPLNSSCGLSSDVLSASSTTLDGTSTPSVSSSSSSSGADTYSSSNTSNDGDKTNSNKANSTDKEPTTSTEKPTFDLDNILLKGDYTGKIFWSQVKEMATRENKRILDEVSNLTIKSKILKGIEEGNIKGKIMKEGKIDTQLARQVLCYVVQPPGENKQKKKGKRKSKKEMLDEKAKILLQVTECVIECNFKQNTSSSSGLMSTTNSNNNSTSSLDDSENGDEDLLQLTPTEKVVELEKELEAIWKKTNLLNYIRLPDQKDHSNDKKNVSEEEPFTLDTNDKVYKLVTENSEIGFGLIMVMKSIILVSLRNRGLIDQVKQFCIDSKEEGPLVEILLEELIEEKKHRIKVDGADLSAFGENPKEDEFIRKCVEHLERIKDKPERDAEAKKFVNTMSLFMEQMEEIEKHPNFSRTVQIIRSCMSTVLPKNIGGVMAYTVKLVGVSTPSIDNIHFMTSDLNDSGQFASDEIIVNDHEQYLQMDSEYLHLALQLLSYAAFSQQNQKETVIQANILLSKTYNFIIRPENVTDRQAVLAFLRMAAWISPVTPKEETSYYYSYTTTTVLKQMDEIENEDPVLQEQRRILMEYIAQLDLHLHAYMRQIHTSLRGLFQITLKSSAGVNGYKKFVQLILSTKSYFTLEKKDEDWKLLIEYITNKYRRLRSFCRMLKDSALKTDDEAPALVNTSHMTITNHPQSSQSAAYYPPPPQQNYLTHTDALASFEEYDDEESKKRSNPFTDSEHDRQRLKLI</sequence>
<feature type="region of interest" description="Disordered" evidence="1">
    <location>
        <begin position="240"/>
        <end position="268"/>
    </location>
</feature>
<evidence type="ECO:0000313" key="3">
    <source>
        <dbReference type="Proteomes" id="UP000816034"/>
    </source>
</evidence>
<evidence type="ECO:0000256" key="1">
    <source>
        <dbReference type="SAM" id="MobiDB-lite"/>
    </source>
</evidence>
<dbReference type="AlphaFoldDB" id="A0AA88KM59"/>
<dbReference type="Proteomes" id="UP000816034">
    <property type="component" value="Unassembled WGS sequence"/>
</dbReference>
<feature type="compositionally biased region" description="Basic and acidic residues" evidence="1">
    <location>
        <begin position="780"/>
        <end position="791"/>
    </location>
</feature>
<feature type="compositionally biased region" description="Low complexity" evidence="1">
    <location>
        <begin position="70"/>
        <end position="93"/>
    </location>
</feature>
<organism evidence="2 3">
    <name type="scientific">Naegleria lovaniensis</name>
    <name type="common">Amoeba</name>
    <dbReference type="NCBI Taxonomy" id="51637"/>
    <lineage>
        <taxon>Eukaryota</taxon>
        <taxon>Discoba</taxon>
        <taxon>Heterolobosea</taxon>
        <taxon>Tetramitia</taxon>
        <taxon>Eutetramitia</taxon>
        <taxon>Vahlkampfiidae</taxon>
        <taxon>Naegleria</taxon>
    </lineage>
</organism>
<evidence type="ECO:0000313" key="2">
    <source>
        <dbReference type="EMBL" id="KAG2379574.1"/>
    </source>
</evidence>
<keyword evidence="3" id="KW-1185">Reference proteome</keyword>